<dbReference type="Pfam" id="PF03031">
    <property type="entry name" value="NIF"/>
    <property type="match status" value="1"/>
</dbReference>
<dbReference type="PANTHER" id="PTHR12210">
    <property type="entry name" value="DULLARD PROTEIN PHOSPHATASE"/>
    <property type="match status" value="1"/>
</dbReference>
<comment type="caution">
    <text evidence="3">The sequence shown here is derived from an EMBL/GenBank/DDBJ whole genome shotgun (WGS) entry which is preliminary data.</text>
</comment>
<keyword evidence="4" id="KW-1185">Reference proteome</keyword>
<keyword evidence="1" id="KW-0811">Translocation</keyword>
<keyword evidence="1" id="KW-0813">Transport</keyword>
<dbReference type="InterPro" id="IPR036412">
    <property type="entry name" value="HAD-like_sf"/>
</dbReference>
<evidence type="ECO:0000313" key="3">
    <source>
        <dbReference type="EMBL" id="ORC86255.1"/>
    </source>
</evidence>
<keyword evidence="1" id="KW-0653">Protein transport</keyword>
<dbReference type="GeneID" id="39988074"/>
<gene>
    <name evidence="3" type="ORF">TM35_000291370</name>
</gene>
<keyword evidence="1" id="KW-0809">Transit peptide</keyword>
<dbReference type="STRING" id="67003.A0A1X0NNH3"/>
<dbReference type="SUPFAM" id="SSF56784">
    <property type="entry name" value="HAD-like"/>
    <property type="match status" value="1"/>
</dbReference>
<feature type="domain" description="FCP1 homology" evidence="2">
    <location>
        <begin position="1"/>
        <end position="179"/>
    </location>
</feature>
<dbReference type="OrthoDB" id="1711508at2759"/>
<protein>
    <recommendedName>
        <fullName evidence="1">Mitochondrial import inner membrane translocase subunit TIM50</fullName>
    </recommendedName>
</protein>
<sequence>MKPLLVFGLRGTLLERIHASRIPPGMPENAITVGMSRVWLRPGVMETLQALQPHCHLAVWSSTTARNTAPLMEAIFHHSSDSPAVRFAFVWSREHTSSDEFRRTTATSRDDQHATVKDLREVYRRYPDIATPRNTVLIDDTPSKGKPNAANFLWLETCEELKIENAQVMPALRRFVEEKLLAEKEDVRRLLPVRIPWDV</sequence>
<dbReference type="GO" id="GO:0015031">
    <property type="term" value="P:protein transport"/>
    <property type="evidence" value="ECO:0007669"/>
    <property type="project" value="UniProtKB-KW"/>
</dbReference>
<comment type="function">
    <text evidence="1">Essential component of the TIM23 complex, a complex that mediates the translocation of transit peptide-containing proteins across the mitochondrial inner membrane.</text>
</comment>
<dbReference type="PROSITE" id="PS50969">
    <property type="entry name" value="FCP1"/>
    <property type="match status" value="1"/>
</dbReference>
<dbReference type="EMBL" id="NBCO01000029">
    <property type="protein sequence ID" value="ORC86255.1"/>
    <property type="molecule type" value="Genomic_DNA"/>
</dbReference>
<comment type="subcellular location">
    <subcellularLocation>
        <location evidence="1">Mitochondrion inner membrane</location>
        <topology evidence="1">Single-pass membrane protein</topology>
    </subcellularLocation>
</comment>
<dbReference type="Proteomes" id="UP000192257">
    <property type="component" value="Unassembled WGS sequence"/>
</dbReference>
<keyword evidence="1" id="KW-0496">Mitochondrion</keyword>
<name>A0A1X0NNH3_9TRYP</name>
<evidence type="ECO:0000259" key="2">
    <source>
        <dbReference type="PROSITE" id="PS50969"/>
    </source>
</evidence>
<evidence type="ECO:0000313" key="4">
    <source>
        <dbReference type="Proteomes" id="UP000192257"/>
    </source>
</evidence>
<dbReference type="Gene3D" id="3.40.50.1000">
    <property type="entry name" value="HAD superfamily/HAD-like"/>
    <property type="match status" value="1"/>
</dbReference>
<dbReference type="InterPro" id="IPR004274">
    <property type="entry name" value="FCP1_dom"/>
</dbReference>
<dbReference type="AlphaFoldDB" id="A0A1X0NNH3"/>
<evidence type="ECO:0000256" key="1">
    <source>
        <dbReference type="RuleBase" id="RU365079"/>
    </source>
</evidence>
<organism evidence="3 4">
    <name type="scientific">Trypanosoma theileri</name>
    <dbReference type="NCBI Taxonomy" id="67003"/>
    <lineage>
        <taxon>Eukaryota</taxon>
        <taxon>Discoba</taxon>
        <taxon>Euglenozoa</taxon>
        <taxon>Kinetoplastea</taxon>
        <taxon>Metakinetoplastina</taxon>
        <taxon>Trypanosomatida</taxon>
        <taxon>Trypanosomatidae</taxon>
        <taxon>Trypanosoma</taxon>
    </lineage>
</organism>
<dbReference type="RefSeq" id="XP_028880321.1">
    <property type="nucleotide sequence ID" value="XM_029028294.1"/>
</dbReference>
<accession>A0A1X0NNH3</accession>
<dbReference type="InterPro" id="IPR050365">
    <property type="entry name" value="TIM50"/>
</dbReference>
<reference evidence="3 4" key="1">
    <citation type="submission" date="2017-03" db="EMBL/GenBank/DDBJ databases">
        <title>An alternative strategy for trypanosome survival in the mammalian bloodstream revealed through genome and transcriptome analysis of the ubiquitous bovine parasite Trypanosoma (Megatrypanum) theileri.</title>
        <authorList>
            <person name="Kelly S."/>
            <person name="Ivens A."/>
            <person name="Mott A."/>
            <person name="O'Neill E."/>
            <person name="Emms D."/>
            <person name="Macleod O."/>
            <person name="Voorheis P."/>
            <person name="Matthews J."/>
            <person name="Matthews K."/>
            <person name="Carrington M."/>
        </authorList>
    </citation>
    <scope>NUCLEOTIDE SEQUENCE [LARGE SCALE GENOMIC DNA]</scope>
    <source>
        <strain evidence="3">Edinburgh</strain>
    </source>
</reference>
<dbReference type="VEuPathDB" id="TriTrypDB:TM35_000291370"/>
<comment type="similarity">
    <text evidence="1">Belongs to the TIM50 family.</text>
</comment>
<dbReference type="InterPro" id="IPR023214">
    <property type="entry name" value="HAD_sf"/>
</dbReference>
<dbReference type="GO" id="GO:0005744">
    <property type="term" value="C:TIM23 mitochondrial import inner membrane translocase complex"/>
    <property type="evidence" value="ECO:0007669"/>
    <property type="project" value="UniProtKB-UniRule"/>
</dbReference>
<comment type="subunit">
    <text evidence="1">Component of the TIM23 complex.</text>
</comment>
<proteinExistence type="inferred from homology"/>